<name>A0AA44BDG0_9CLOT</name>
<gene>
    <name evidence="2" type="ORF">ISALK_00960</name>
</gene>
<sequence>MNSIIHKDSQMSVAFEQFKDKLYHNSFAFFQLIALQALGYLFSFSSSMTGIGDQHFMLSIRHISPIPLFIMSVLWIVIQAFGFSGEKRREYYMVSNNFTAYFSDIAVLEIYAVIIGITMVFSGPMLQLLGGLALGNASLGTTYDSMTVLHYLSLFITTTFYSLLFGAAAYFLGILRIRYQSFFVISSIGFILLLIVGSLLGVRFIGPDFNIGIAGVIQFYAQESRIILWLIKIIGSIGALYGLIWLGIKNLEVNK</sequence>
<comment type="caution">
    <text evidence="2">The sequence shown here is derived from an EMBL/GenBank/DDBJ whole genome shotgun (WGS) entry which is preliminary data.</text>
</comment>
<dbReference type="AlphaFoldDB" id="A0AA44BDG0"/>
<dbReference type="RefSeq" id="WP_160718364.1">
    <property type="nucleotide sequence ID" value="NZ_SUMG01000001.1"/>
</dbReference>
<proteinExistence type="predicted"/>
<keyword evidence="1" id="KW-0472">Membrane</keyword>
<accession>A0AA44BDG0</accession>
<reference evidence="2 3" key="1">
    <citation type="submission" date="2019-04" db="EMBL/GenBank/DDBJ databases">
        <title>Isachenkonia alkalipeptolytica gen. nov. sp. nov. a new anaerobic, alkiliphilic organothrophic bacterium capable to reduce synthesized ferrihydrite isolated from a soda lake.</title>
        <authorList>
            <person name="Toshchakov S.V."/>
            <person name="Zavarzina D.G."/>
            <person name="Zhilina T.N."/>
            <person name="Kostrikina N.A."/>
            <person name="Kublanov I.V."/>
        </authorList>
    </citation>
    <scope>NUCLEOTIDE SEQUENCE [LARGE SCALE GENOMIC DNA]</scope>
    <source>
        <strain evidence="2 3">Z-1701</strain>
    </source>
</reference>
<feature type="transmembrane region" description="Helical" evidence="1">
    <location>
        <begin position="21"/>
        <end position="42"/>
    </location>
</feature>
<protein>
    <submittedName>
        <fullName evidence="2">Uncharacterized protein</fullName>
    </submittedName>
</protein>
<feature type="transmembrane region" description="Helical" evidence="1">
    <location>
        <begin position="62"/>
        <end position="84"/>
    </location>
</feature>
<organism evidence="2 3">
    <name type="scientific">Isachenkonia alkalipeptolytica</name>
    <dbReference type="NCBI Taxonomy" id="2565777"/>
    <lineage>
        <taxon>Bacteria</taxon>
        <taxon>Bacillati</taxon>
        <taxon>Bacillota</taxon>
        <taxon>Clostridia</taxon>
        <taxon>Eubacteriales</taxon>
        <taxon>Clostridiaceae</taxon>
        <taxon>Isachenkonia</taxon>
    </lineage>
</organism>
<evidence type="ECO:0000256" key="1">
    <source>
        <dbReference type="SAM" id="Phobius"/>
    </source>
</evidence>
<feature type="transmembrane region" description="Helical" evidence="1">
    <location>
        <begin position="182"/>
        <end position="206"/>
    </location>
</feature>
<dbReference type="Proteomes" id="UP000449710">
    <property type="component" value="Unassembled WGS sequence"/>
</dbReference>
<feature type="transmembrane region" description="Helical" evidence="1">
    <location>
        <begin position="226"/>
        <end position="248"/>
    </location>
</feature>
<feature type="transmembrane region" description="Helical" evidence="1">
    <location>
        <begin position="149"/>
        <end position="175"/>
    </location>
</feature>
<evidence type="ECO:0000313" key="2">
    <source>
        <dbReference type="EMBL" id="NBG87060.1"/>
    </source>
</evidence>
<keyword evidence="1" id="KW-1133">Transmembrane helix</keyword>
<keyword evidence="3" id="KW-1185">Reference proteome</keyword>
<evidence type="ECO:0000313" key="3">
    <source>
        <dbReference type="Proteomes" id="UP000449710"/>
    </source>
</evidence>
<feature type="transmembrane region" description="Helical" evidence="1">
    <location>
        <begin position="105"/>
        <end position="129"/>
    </location>
</feature>
<dbReference type="EMBL" id="SUMG01000001">
    <property type="protein sequence ID" value="NBG87060.1"/>
    <property type="molecule type" value="Genomic_DNA"/>
</dbReference>
<keyword evidence="1" id="KW-0812">Transmembrane</keyword>